<evidence type="ECO:0000259" key="3">
    <source>
        <dbReference type="Pfam" id="PF12830"/>
    </source>
</evidence>
<dbReference type="GO" id="GO:0090694">
    <property type="term" value="C:Scc2-Scc4 cohesin loading complex"/>
    <property type="evidence" value="ECO:0007669"/>
    <property type="project" value="TreeGrafter"/>
</dbReference>
<dbReference type="Proteomes" id="UP000256645">
    <property type="component" value="Unassembled WGS sequence"/>
</dbReference>
<dbReference type="GO" id="GO:0071169">
    <property type="term" value="P:establishment of protein localization to chromatin"/>
    <property type="evidence" value="ECO:0007669"/>
    <property type="project" value="TreeGrafter"/>
</dbReference>
<dbReference type="GO" id="GO:0061775">
    <property type="term" value="F:cohesin loader activity"/>
    <property type="evidence" value="ECO:0007669"/>
    <property type="project" value="InterPro"/>
</dbReference>
<dbReference type="OrthoDB" id="418242at2759"/>
<dbReference type="InterPro" id="IPR033031">
    <property type="entry name" value="Scc2/Nipped-B"/>
</dbReference>
<protein>
    <recommendedName>
        <fullName evidence="1">Sister chromatid cohesion protein</fullName>
    </recommendedName>
</protein>
<dbReference type="GO" id="GO:1990414">
    <property type="term" value="P:replication-born double-strand break repair via sister chromatid exchange"/>
    <property type="evidence" value="ECO:0007669"/>
    <property type="project" value="TreeGrafter"/>
</dbReference>
<comment type="caution">
    <text evidence="4">The sequence shown here is derived from an EMBL/GenBank/DDBJ whole genome shotgun (WGS) entry which is preliminary data.</text>
</comment>
<evidence type="ECO:0000313" key="5">
    <source>
        <dbReference type="Proteomes" id="UP000256645"/>
    </source>
</evidence>
<dbReference type="GO" id="GO:0003682">
    <property type="term" value="F:chromatin binding"/>
    <property type="evidence" value="ECO:0007669"/>
    <property type="project" value="TreeGrafter"/>
</dbReference>
<accession>A0A3D8R5V4</accession>
<keyword evidence="1" id="KW-0131">Cell cycle</keyword>
<feature type="compositionally biased region" description="Polar residues" evidence="2">
    <location>
        <begin position="214"/>
        <end position="230"/>
    </location>
</feature>
<dbReference type="PANTHER" id="PTHR21704:SF18">
    <property type="entry name" value="NIPPED-B-LIKE PROTEIN"/>
    <property type="match status" value="1"/>
</dbReference>
<dbReference type="InterPro" id="IPR016024">
    <property type="entry name" value="ARM-type_fold"/>
</dbReference>
<reference evidence="4 5" key="1">
    <citation type="journal article" date="2018" name="IMA Fungus">
        <title>IMA Genome-F 9: Draft genome sequence of Annulohypoxylon stygium, Aspergillus mulundensis, Berkeleyomyces basicola (syn. Thielaviopsis basicola), Ceratocystis smalleyi, two Cercospora beticola strains, Coleophoma cylindrospora, Fusarium fracticaudum, Phialophora cf. hyalina, and Morchella septimelata.</title>
        <authorList>
            <person name="Wingfield B.D."/>
            <person name="Bills G.F."/>
            <person name="Dong Y."/>
            <person name="Huang W."/>
            <person name="Nel W.J."/>
            <person name="Swalarsk-Parry B.S."/>
            <person name="Vaghefi N."/>
            <person name="Wilken P.M."/>
            <person name="An Z."/>
            <person name="de Beer Z.W."/>
            <person name="De Vos L."/>
            <person name="Chen L."/>
            <person name="Duong T.A."/>
            <person name="Gao Y."/>
            <person name="Hammerbacher A."/>
            <person name="Kikkert J.R."/>
            <person name="Li Y."/>
            <person name="Li H."/>
            <person name="Li K."/>
            <person name="Li Q."/>
            <person name="Liu X."/>
            <person name="Ma X."/>
            <person name="Naidoo K."/>
            <person name="Pethybridge S.J."/>
            <person name="Sun J."/>
            <person name="Steenkamp E.T."/>
            <person name="van der Nest M.A."/>
            <person name="van Wyk S."/>
            <person name="Wingfield M.J."/>
            <person name="Xiong C."/>
            <person name="Yue Q."/>
            <person name="Zhang X."/>
        </authorList>
    </citation>
    <scope>NUCLEOTIDE SEQUENCE [LARGE SCALE GENOMIC DNA]</scope>
    <source>
        <strain evidence="4 5">BP6252</strain>
    </source>
</reference>
<proteinExistence type="inferred from homology"/>
<feature type="region of interest" description="Disordered" evidence="2">
    <location>
        <begin position="1813"/>
        <end position="1888"/>
    </location>
</feature>
<keyword evidence="1" id="KW-0677">Repeat</keyword>
<keyword evidence="5" id="KW-1185">Reference proteome</keyword>
<evidence type="ECO:0000256" key="2">
    <source>
        <dbReference type="SAM" id="MobiDB-lite"/>
    </source>
</evidence>
<dbReference type="CDD" id="cd23958">
    <property type="entry name" value="SCC2"/>
    <property type="match status" value="1"/>
</dbReference>
<dbReference type="Pfam" id="PF20168">
    <property type="entry name" value="PDS5"/>
    <property type="match status" value="1"/>
</dbReference>
<dbReference type="SUPFAM" id="SSF48371">
    <property type="entry name" value="ARM repeat"/>
    <property type="match status" value="1"/>
</dbReference>
<dbReference type="GO" id="GO:0010468">
    <property type="term" value="P:regulation of gene expression"/>
    <property type="evidence" value="ECO:0007669"/>
    <property type="project" value="InterPro"/>
</dbReference>
<dbReference type="InterPro" id="IPR024986">
    <property type="entry name" value="Nipped-B_C"/>
</dbReference>
<dbReference type="FunFam" id="1.25.10.10:FF:000494">
    <property type="entry name" value="Sister chromatid cohesion protein"/>
    <property type="match status" value="1"/>
</dbReference>
<feature type="domain" description="Sister chromatid cohesion C-terminal" evidence="3">
    <location>
        <begin position="1488"/>
        <end position="1672"/>
    </location>
</feature>
<comment type="similarity">
    <text evidence="1">Belongs to the SCC2/Nipped-B family.</text>
</comment>
<dbReference type="EMBL" id="PDLM01000009">
    <property type="protein sequence ID" value="RDW69432.1"/>
    <property type="molecule type" value="Genomic_DNA"/>
</dbReference>
<sequence length="1888" mass="209178">MASNGYSAHNGAMNDAGYSSAVNGHLGSRPRPLTVDEALVYSPFSSIVPFNSDIIPVPSIGLRSSASLFPTTEDRNAARQGLDSLNVEAANPKSTSQRLQNTLTKLQHLLQPEGLTQYKFKTRPRTTANSNPGSASNDIPRMSLTPFAQKLFDSTSVEYRYPSPETPSTPKVEHMAQKQNVRSTQVQNAVSNSQAHRSNATIEVEIPRKRPEPQAQTVATPIPSPRQTVSPALKSKPSVLIPSKPQVLIPPISQTFKREEYTAPKLEPEVSSQLHATIPTKTSNADDPKTSTSEFSIVMPQLPPTFNPKDYAVVKDAIPGSPDTPGYLSSKRKLSELEGGANELVGGSDQRQKADAAVRDLDVFLHWIFDSQDKVENNEMELQNSCFTYVGDELGLASKVQQKVEGYLSNVISVGRYFQVSLDDLLRLQKICEGALRVAETIDLKVEETMGESEIDSWLQRVAVAELGVKAARTTLRVMSGGREDRQLYPENAIQAALNVFKNCVETCIVPIVEMRSSGSSAPLFKLLSAEKKRINDFLAQCRKLFARLSSLITSIELSETVLNTLEFTSSRLIFVENAHSDKDSVLGIPKFDNLRVVAMDVLAQIFLSSPTQRIGIFDEILTSLEKLPVTKQSARQFKLTDGGSIQFVSALIMRLVQISATKYDDGKSKRRTKALQALDGDEDMQEAGAPAEQSTNGSFVINSEARAERQHVTAIQELGTTGPALLDIAKYNASYFVNYIVGRAMKSTKTGDTPYRNLLDLFVEDFITCLSFPDWPAAEMLLRLLVYKMVQLIENHQTPAPSKNMALDLLGSMVAAISELNSHIQKSASSTEAANGQGAEMMGEYLSRLARDSLEKKKRSRDLVSWTGPFRASLEYLQNRCDIDPQLSNAVSFLTAEWASTVHSTYDEIDDDEDSGEEVEKEYGRLAFRLQKMLSDRQWLSREYVFKDTISNAHARLAYGIILLHSSFCETFDRVLHILLTSMASEQATVRSKSLKSVNQLLETDPTILDRNDTVKLLILKCSNDSSVQVRDSALGLIGKCITLRPALEDSMVISILQRVNDSGVGVRKRAMKLCKEIYLRNQHQDIRSQIADALLHRVNDLDESVQELARQTIEDVWLSPFYQPTLSKAKENEPEFRKALGNQVTLMTRTVQRGGDMSTVLDKVLQNMLSKNSASATANFRVCTVLVATMFETIIDNSVTTDSERPSARDALQILTIFAKSSPKLFTPDQIKLLQPYVNNVGAKDDLAIYRFVVIIFRHVLPQLSKIHRSFLVSIRAQLLPSISRMNRIILDDLVACLWIISVTLDDYQNLTALAIQTLSKIILKKGADLHKPGRPEDVPSLIKLLTITGMFGKHCDLDPQIAIFRQKIPSCKGNSVSRLMADTFAPFSTASQPVDVRKAAMDAIGMVCQSWPKNFDSANIYTSFQEAFHEQNPVLEAIILRAFKEFLTIEEKRSEVGADGLPGAAAESVAKLGVMGGSQGDGVALSIAQRFLTHITRIALSSQDDEALLATEVLASINRQGLVHPKETAVALIALETSQNVAIAELAIREHRAAHEKHETILEKEYMRGVFAAYIYHRDVVNNTHGANTNPFTSKLHRMIDVLKISKVKNRKKFYDTLCNRIDFDPIKMERDELPEHLQFAQFIIENMAFFEYATIDELMSAISAMERVVATTGTGIAHSIETEIFHVKMDQPLQVDENGISRPVGHTTDPLRLSELTAFSMVLSSLWETRTYLRRQYGLTNSRSKETKAKGVAKDLNRAPVKAPFVNGDNYWEQIASIMSASGSEETMLAQCRSFVELLSVDEDVKIAAEADEEDDHGRLNTPSEDEEDGTPGPPGGSGRGRKRKASGTPGGRKKHARAGSKTRGRQRKKSVSSHDSDLDVAFN</sequence>
<evidence type="ECO:0000313" key="4">
    <source>
        <dbReference type="EMBL" id="RDW69432.1"/>
    </source>
</evidence>
<dbReference type="STRING" id="1849047.A0A3D8R5V4"/>
<feature type="compositionally biased region" description="Polar residues" evidence="2">
    <location>
        <begin position="270"/>
        <end position="283"/>
    </location>
</feature>
<feature type="region of interest" description="Disordered" evidence="2">
    <location>
        <begin position="267"/>
        <end position="292"/>
    </location>
</feature>
<feature type="compositionally biased region" description="Polar residues" evidence="2">
    <location>
        <begin position="188"/>
        <end position="201"/>
    </location>
</feature>
<evidence type="ECO:0000256" key="1">
    <source>
        <dbReference type="RuleBase" id="RU364107"/>
    </source>
</evidence>
<name>A0A3D8R5V4_9HELO</name>
<dbReference type="InterPro" id="IPR011989">
    <property type="entry name" value="ARM-like"/>
</dbReference>
<dbReference type="PANTHER" id="PTHR21704">
    <property type="entry name" value="NIPPED-B-LIKE PROTEIN DELANGIN SCC2-RELATED"/>
    <property type="match status" value="1"/>
</dbReference>
<organism evidence="4 5">
    <name type="scientific">Coleophoma cylindrospora</name>
    <dbReference type="NCBI Taxonomy" id="1849047"/>
    <lineage>
        <taxon>Eukaryota</taxon>
        <taxon>Fungi</taxon>
        <taxon>Dikarya</taxon>
        <taxon>Ascomycota</taxon>
        <taxon>Pezizomycotina</taxon>
        <taxon>Leotiomycetes</taxon>
        <taxon>Helotiales</taxon>
        <taxon>Dermateaceae</taxon>
        <taxon>Coleophoma</taxon>
    </lineage>
</organism>
<comment type="subcellular location">
    <subcellularLocation>
        <location evidence="1">Nucleus</location>
    </subcellularLocation>
</comment>
<feature type="region of interest" description="Disordered" evidence="2">
    <location>
        <begin position="188"/>
        <end position="237"/>
    </location>
</feature>
<feature type="compositionally biased region" description="Basic residues" evidence="2">
    <location>
        <begin position="1844"/>
        <end position="1876"/>
    </location>
</feature>
<dbReference type="GO" id="GO:0140588">
    <property type="term" value="P:chromatin looping"/>
    <property type="evidence" value="ECO:0007669"/>
    <property type="project" value="InterPro"/>
</dbReference>
<keyword evidence="1" id="KW-0539">Nucleus</keyword>
<dbReference type="GO" id="GO:0034087">
    <property type="term" value="P:establishment of mitotic sister chromatid cohesion"/>
    <property type="evidence" value="ECO:0007669"/>
    <property type="project" value="TreeGrafter"/>
</dbReference>
<dbReference type="Gene3D" id="1.25.10.10">
    <property type="entry name" value="Leucine-rich Repeat Variant"/>
    <property type="match status" value="1"/>
</dbReference>
<gene>
    <name evidence="4" type="ORF">BP6252_08452</name>
</gene>
<dbReference type="Pfam" id="PF12830">
    <property type="entry name" value="Nipped-B_C"/>
    <property type="match status" value="1"/>
</dbReference>